<dbReference type="EMBL" id="JAAAHY010003384">
    <property type="protein sequence ID" value="KAF9942516.1"/>
    <property type="molecule type" value="Genomic_DNA"/>
</dbReference>
<dbReference type="AlphaFoldDB" id="A0A9P6LU95"/>
<dbReference type="Proteomes" id="UP000738359">
    <property type="component" value="Unassembled WGS sequence"/>
</dbReference>
<sequence length="137" mass="14366">MESGPNILPPTGEDMGPSPHGPLRLPPEPPAAQVHVMEATPKGVRTRRHAAHVEEVGQSLHLPAMESHSSDPPEADERATRGHPDNTILAVSDMVPNSAGDGSGSTSTGTSSGSVTRTRKRKQHPGQERQVEPVGVA</sequence>
<name>A0A9P6LU95_MORAP</name>
<keyword evidence="3" id="KW-1185">Reference proteome</keyword>
<protein>
    <submittedName>
        <fullName evidence="2">Uncharacterized protein</fullName>
    </submittedName>
</protein>
<evidence type="ECO:0000313" key="3">
    <source>
        <dbReference type="Proteomes" id="UP000738359"/>
    </source>
</evidence>
<feature type="compositionally biased region" description="Basic and acidic residues" evidence="1">
    <location>
        <begin position="68"/>
        <end position="84"/>
    </location>
</feature>
<feature type="region of interest" description="Disordered" evidence="1">
    <location>
        <begin position="1"/>
        <end position="137"/>
    </location>
</feature>
<evidence type="ECO:0000313" key="2">
    <source>
        <dbReference type="EMBL" id="KAF9942516.1"/>
    </source>
</evidence>
<dbReference type="OrthoDB" id="2442760at2759"/>
<organism evidence="2 3">
    <name type="scientific">Mortierella alpina</name>
    <name type="common">Oleaginous fungus</name>
    <name type="synonym">Mortierella renispora</name>
    <dbReference type="NCBI Taxonomy" id="64518"/>
    <lineage>
        <taxon>Eukaryota</taxon>
        <taxon>Fungi</taxon>
        <taxon>Fungi incertae sedis</taxon>
        <taxon>Mucoromycota</taxon>
        <taxon>Mortierellomycotina</taxon>
        <taxon>Mortierellomycetes</taxon>
        <taxon>Mortierellales</taxon>
        <taxon>Mortierellaceae</taxon>
        <taxon>Mortierella</taxon>
    </lineage>
</organism>
<gene>
    <name evidence="2" type="ORF">BGZ70_006129</name>
</gene>
<evidence type="ECO:0000256" key="1">
    <source>
        <dbReference type="SAM" id="MobiDB-lite"/>
    </source>
</evidence>
<proteinExistence type="predicted"/>
<feature type="non-terminal residue" evidence="2">
    <location>
        <position position="137"/>
    </location>
</feature>
<accession>A0A9P6LU95</accession>
<feature type="compositionally biased region" description="Low complexity" evidence="1">
    <location>
        <begin position="98"/>
        <end position="116"/>
    </location>
</feature>
<reference evidence="2" key="1">
    <citation type="journal article" date="2020" name="Fungal Divers.">
        <title>Resolving the Mortierellaceae phylogeny through synthesis of multi-gene phylogenetics and phylogenomics.</title>
        <authorList>
            <person name="Vandepol N."/>
            <person name="Liber J."/>
            <person name="Desiro A."/>
            <person name="Na H."/>
            <person name="Kennedy M."/>
            <person name="Barry K."/>
            <person name="Grigoriev I.V."/>
            <person name="Miller A.N."/>
            <person name="O'Donnell K."/>
            <person name="Stajich J.E."/>
            <person name="Bonito G."/>
        </authorList>
    </citation>
    <scope>NUCLEOTIDE SEQUENCE</scope>
    <source>
        <strain evidence="2">CK1249</strain>
    </source>
</reference>
<comment type="caution">
    <text evidence="2">The sequence shown here is derived from an EMBL/GenBank/DDBJ whole genome shotgun (WGS) entry which is preliminary data.</text>
</comment>